<accession>A0A091NAW2</accession>
<dbReference type="GO" id="GO:0007508">
    <property type="term" value="P:larval heart development"/>
    <property type="evidence" value="ECO:0007669"/>
    <property type="project" value="TreeGrafter"/>
</dbReference>
<dbReference type="GO" id="GO:0031012">
    <property type="term" value="C:extracellular matrix"/>
    <property type="evidence" value="ECO:0007669"/>
    <property type="project" value="TreeGrafter"/>
</dbReference>
<name>A0A091NAW2_APAVI</name>
<feature type="non-terminal residue" evidence="1">
    <location>
        <position position="118"/>
    </location>
</feature>
<gene>
    <name evidence="1" type="ORF">N311_07107</name>
</gene>
<dbReference type="PANTHER" id="PTHR33395">
    <property type="entry name" value="TRANSCRIPTASE, PUTATIVE-RELATED-RELATED"/>
    <property type="match status" value="1"/>
</dbReference>
<sequence length="118" mass="13475">GDREGKQNEVITIKVEVVRDLLHYLDAHRSIGLDGLHQRALKELAYVLTKPLCIIYPKSWLTGEVPMDWKVANVTPIYKKGRKEDAGNYRPVSLTLVPGKVMEQTILSDMTHHIEDIR</sequence>
<evidence type="ECO:0008006" key="3">
    <source>
        <dbReference type="Google" id="ProtNLM"/>
    </source>
</evidence>
<dbReference type="GO" id="GO:0061343">
    <property type="term" value="P:cell adhesion involved in heart morphogenesis"/>
    <property type="evidence" value="ECO:0007669"/>
    <property type="project" value="TreeGrafter"/>
</dbReference>
<feature type="non-terminal residue" evidence="1">
    <location>
        <position position="1"/>
    </location>
</feature>
<dbReference type="EMBL" id="KL380343">
    <property type="protein sequence ID" value="KFP86853.1"/>
    <property type="molecule type" value="Genomic_DNA"/>
</dbReference>
<reference evidence="1 2" key="1">
    <citation type="submission" date="2014-04" db="EMBL/GenBank/DDBJ databases">
        <title>Genome evolution of avian class.</title>
        <authorList>
            <person name="Zhang G."/>
            <person name="Li C."/>
        </authorList>
    </citation>
    <scope>NUCLEOTIDE SEQUENCE [LARGE SCALE GENOMIC DNA]</scope>
    <source>
        <strain evidence="1">BGI_N311</strain>
    </source>
</reference>
<evidence type="ECO:0000313" key="1">
    <source>
        <dbReference type="EMBL" id="KFP86853.1"/>
    </source>
</evidence>
<dbReference type="PANTHER" id="PTHR33395:SF22">
    <property type="entry name" value="REVERSE TRANSCRIPTASE DOMAIN-CONTAINING PROTEIN"/>
    <property type="match status" value="1"/>
</dbReference>
<proteinExistence type="predicted"/>
<protein>
    <recommendedName>
        <fullName evidence="3">RNA-directed DNA polymerase from mobile element jockey</fullName>
    </recommendedName>
</protein>
<dbReference type="AlphaFoldDB" id="A0A091NAW2"/>
<evidence type="ECO:0000313" key="2">
    <source>
        <dbReference type="Proteomes" id="UP000054244"/>
    </source>
</evidence>
<keyword evidence="2" id="KW-1185">Reference proteome</keyword>
<dbReference type="Proteomes" id="UP000054244">
    <property type="component" value="Unassembled WGS sequence"/>
</dbReference>
<organism evidence="1 2">
    <name type="scientific">Apaloderma vittatum</name>
    <name type="common">Bar-tailed trogon</name>
    <dbReference type="NCBI Taxonomy" id="57397"/>
    <lineage>
        <taxon>Eukaryota</taxon>
        <taxon>Metazoa</taxon>
        <taxon>Chordata</taxon>
        <taxon>Craniata</taxon>
        <taxon>Vertebrata</taxon>
        <taxon>Euteleostomi</taxon>
        <taxon>Archelosauria</taxon>
        <taxon>Archosauria</taxon>
        <taxon>Dinosauria</taxon>
        <taxon>Saurischia</taxon>
        <taxon>Theropoda</taxon>
        <taxon>Coelurosauria</taxon>
        <taxon>Aves</taxon>
        <taxon>Neognathae</taxon>
        <taxon>Neoaves</taxon>
        <taxon>Telluraves</taxon>
        <taxon>Coraciimorphae</taxon>
        <taxon>Trogoniformes</taxon>
        <taxon>Trogonidae</taxon>
        <taxon>Apaloderma</taxon>
    </lineage>
</organism>